<dbReference type="Proteomes" id="UP000193986">
    <property type="component" value="Unassembled WGS sequence"/>
</dbReference>
<dbReference type="InterPro" id="IPR027417">
    <property type="entry name" value="P-loop_NTPase"/>
</dbReference>
<evidence type="ECO:0000313" key="1">
    <source>
        <dbReference type="EMBL" id="ORY33384.1"/>
    </source>
</evidence>
<dbReference type="CDD" id="cd02024">
    <property type="entry name" value="NRK1"/>
    <property type="match status" value="1"/>
</dbReference>
<dbReference type="PROSITE" id="PS51257">
    <property type="entry name" value="PROKAR_LIPOPROTEIN"/>
    <property type="match status" value="1"/>
</dbReference>
<dbReference type="FunCoup" id="A0A1Y2BF18">
    <property type="interactions" value="219"/>
</dbReference>
<dbReference type="OrthoDB" id="10041966at2759"/>
<dbReference type="Gene3D" id="3.40.50.300">
    <property type="entry name" value="P-loop containing nucleotide triphosphate hydrolases"/>
    <property type="match status" value="1"/>
</dbReference>
<dbReference type="EMBL" id="MCFC01000006">
    <property type="protein sequence ID" value="ORY33384.1"/>
    <property type="molecule type" value="Genomic_DNA"/>
</dbReference>
<gene>
    <name evidence="1" type="ORF">BCR39DRAFT_463559</name>
</gene>
<dbReference type="PANTHER" id="PTHR10285">
    <property type="entry name" value="URIDINE KINASE"/>
    <property type="match status" value="1"/>
</dbReference>
<evidence type="ECO:0000313" key="2">
    <source>
        <dbReference type="Proteomes" id="UP000193986"/>
    </source>
</evidence>
<dbReference type="STRING" id="71784.A0A1Y2BF18"/>
<reference evidence="1 2" key="1">
    <citation type="submission" date="2016-07" db="EMBL/GenBank/DDBJ databases">
        <title>Pervasive Adenine N6-methylation of Active Genes in Fungi.</title>
        <authorList>
            <consortium name="DOE Joint Genome Institute"/>
            <person name="Mondo S.J."/>
            <person name="Dannebaum R.O."/>
            <person name="Kuo R.C."/>
            <person name="Labutti K."/>
            <person name="Haridas S."/>
            <person name="Kuo A."/>
            <person name="Salamov A."/>
            <person name="Ahrendt S.R."/>
            <person name="Lipzen A."/>
            <person name="Sullivan W."/>
            <person name="Andreopoulos W.B."/>
            <person name="Clum A."/>
            <person name="Lindquist E."/>
            <person name="Daum C."/>
            <person name="Ramamoorthy G.K."/>
            <person name="Gryganskyi A."/>
            <person name="Culley D."/>
            <person name="Magnuson J.K."/>
            <person name="James T.Y."/>
            <person name="O'Malley M.A."/>
            <person name="Stajich J.E."/>
            <person name="Spatafora J.W."/>
            <person name="Visel A."/>
            <person name="Grigoriev I.V."/>
        </authorList>
    </citation>
    <scope>NUCLEOTIDE SEQUENCE [LARGE SCALE GENOMIC DNA]</scope>
    <source>
        <strain evidence="1 2">68-887.2</strain>
    </source>
</reference>
<protein>
    <recommendedName>
        <fullName evidence="3">P-loop containing nucleoside triphosphate hydrolase protein</fullName>
    </recommendedName>
</protein>
<organism evidence="1 2">
    <name type="scientific">Naematelia encephala</name>
    <dbReference type="NCBI Taxonomy" id="71784"/>
    <lineage>
        <taxon>Eukaryota</taxon>
        <taxon>Fungi</taxon>
        <taxon>Dikarya</taxon>
        <taxon>Basidiomycota</taxon>
        <taxon>Agaricomycotina</taxon>
        <taxon>Tremellomycetes</taxon>
        <taxon>Tremellales</taxon>
        <taxon>Naemateliaceae</taxon>
        <taxon>Naematelia</taxon>
    </lineage>
</organism>
<keyword evidence="2" id="KW-1185">Reference proteome</keyword>
<dbReference type="SUPFAM" id="SSF52540">
    <property type="entry name" value="P-loop containing nucleoside triphosphate hydrolases"/>
    <property type="match status" value="1"/>
</dbReference>
<comment type="caution">
    <text evidence="1">The sequence shown here is derived from an EMBL/GenBank/DDBJ whole genome shotgun (WGS) entry which is preliminary data.</text>
</comment>
<dbReference type="AlphaFoldDB" id="A0A1Y2BF18"/>
<proteinExistence type="predicted"/>
<sequence length="260" mass="30085">MRRRLVIIGIGGASCSGKTLLAKHVRSVLPSGSTILHQDDFAPPIDQVPYSKKYGVQDWDDPPTCILWDEFRATLKYIRIHGTLPNLHTSHDHLNKQVELELDPMVKEAWRIEFQRFNAEMNGEGVEVVWFIVDGFVLYWDQQDVVDKLDIRIFLQVPHDLLKRRREERQVYVLQNPDDAAAGGVWSDPPNYFEEIVYPAYIKAHEHLFDNVETGQLKERWTDRLQVVRPREGAEEMTRVFGESCKGIIEACRQGKGTFL</sequence>
<dbReference type="InParanoid" id="A0A1Y2BF18"/>
<dbReference type="FunFam" id="3.40.50.300:FF:002582">
    <property type="entry name" value="Nicotinamide riboside kinase, variant"/>
    <property type="match status" value="1"/>
</dbReference>
<evidence type="ECO:0008006" key="3">
    <source>
        <dbReference type="Google" id="ProtNLM"/>
    </source>
</evidence>
<accession>A0A1Y2BF18</accession>
<name>A0A1Y2BF18_9TREE</name>